<evidence type="ECO:0000259" key="6">
    <source>
        <dbReference type="Pfam" id="PF02803"/>
    </source>
</evidence>
<dbReference type="EC" id="2.3.1.16" evidence="7"/>
<dbReference type="PANTHER" id="PTHR18919:SF107">
    <property type="entry name" value="ACETYL-COA ACETYLTRANSFERASE, CYTOSOLIC"/>
    <property type="match status" value="1"/>
</dbReference>
<name>A0ABZ2LU03_9BACT</name>
<feature type="domain" description="Thiolase N-terminal" evidence="5">
    <location>
        <begin position="17"/>
        <end position="291"/>
    </location>
</feature>
<accession>A0ABZ2LU03</accession>
<keyword evidence="3 4" id="KW-0012">Acyltransferase</keyword>
<keyword evidence="2 4" id="KW-0808">Transferase</keyword>
<feature type="domain" description="Thiolase C-terminal" evidence="6">
    <location>
        <begin position="298"/>
        <end position="437"/>
    </location>
</feature>
<dbReference type="PROSITE" id="PS00737">
    <property type="entry name" value="THIOLASE_2"/>
    <property type="match status" value="1"/>
</dbReference>
<reference evidence="7 8" key="1">
    <citation type="submission" date="2021-12" db="EMBL/GenBank/DDBJ databases">
        <title>Discovery of the Pendulisporaceae a myxobacterial family with distinct sporulation behavior and unique specialized metabolism.</title>
        <authorList>
            <person name="Garcia R."/>
            <person name="Popoff A."/>
            <person name="Bader C.D."/>
            <person name="Loehr J."/>
            <person name="Walesch S."/>
            <person name="Walt C."/>
            <person name="Boldt J."/>
            <person name="Bunk B."/>
            <person name="Haeckl F.J.F.P.J."/>
            <person name="Gunesch A.P."/>
            <person name="Birkelbach J."/>
            <person name="Nuebel U."/>
            <person name="Pietschmann T."/>
            <person name="Bach T."/>
            <person name="Mueller R."/>
        </authorList>
    </citation>
    <scope>NUCLEOTIDE SEQUENCE [LARGE SCALE GENOMIC DNA]</scope>
    <source>
        <strain evidence="7 8">MSr11954</strain>
    </source>
</reference>
<dbReference type="InterPro" id="IPR002155">
    <property type="entry name" value="Thiolase"/>
</dbReference>
<protein>
    <submittedName>
        <fullName evidence="7">Acetyl-CoA C-acyltransferase FadI</fullName>
        <ecNumber evidence="7">2.3.1.16</ecNumber>
    </submittedName>
</protein>
<dbReference type="PROSITE" id="PS00099">
    <property type="entry name" value="THIOLASE_3"/>
    <property type="match status" value="1"/>
</dbReference>
<comment type="similarity">
    <text evidence="1 4">Belongs to the thiolase-like superfamily. Thiolase family.</text>
</comment>
<dbReference type="GO" id="GO:0003988">
    <property type="term" value="F:acetyl-CoA C-acyltransferase activity"/>
    <property type="evidence" value="ECO:0007669"/>
    <property type="project" value="UniProtKB-EC"/>
</dbReference>
<dbReference type="SUPFAM" id="SSF53901">
    <property type="entry name" value="Thiolase-like"/>
    <property type="match status" value="2"/>
</dbReference>
<evidence type="ECO:0000256" key="3">
    <source>
        <dbReference type="ARBA" id="ARBA00023315"/>
    </source>
</evidence>
<evidence type="ECO:0000256" key="2">
    <source>
        <dbReference type="ARBA" id="ARBA00022679"/>
    </source>
</evidence>
<gene>
    <name evidence="7" type="primary">fadI</name>
    <name evidence="7" type="ORF">LZC94_42040</name>
</gene>
<dbReference type="InterPro" id="IPR016039">
    <property type="entry name" value="Thiolase-like"/>
</dbReference>
<dbReference type="NCBIfam" id="NF006516">
    <property type="entry name" value="PRK08963.1"/>
    <property type="match status" value="1"/>
</dbReference>
<dbReference type="PROSITE" id="PS00098">
    <property type="entry name" value="THIOLASE_1"/>
    <property type="match status" value="1"/>
</dbReference>
<dbReference type="InterPro" id="IPR020610">
    <property type="entry name" value="Thiolase_AS"/>
</dbReference>
<dbReference type="Pfam" id="PF02803">
    <property type="entry name" value="Thiolase_C"/>
    <property type="match status" value="1"/>
</dbReference>
<evidence type="ECO:0000313" key="8">
    <source>
        <dbReference type="Proteomes" id="UP001370348"/>
    </source>
</evidence>
<dbReference type="PIRSF" id="PIRSF000429">
    <property type="entry name" value="Ac-CoA_Ac_transf"/>
    <property type="match status" value="1"/>
</dbReference>
<evidence type="ECO:0000256" key="1">
    <source>
        <dbReference type="ARBA" id="ARBA00010982"/>
    </source>
</evidence>
<dbReference type="InterPro" id="IPR020616">
    <property type="entry name" value="Thiolase_N"/>
</dbReference>
<dbReference type="Pfam" id="PF00108">
    <property type="entry name" value="Thiolase_N"/>
    <property type="match status" value="1"/>
</dbReference>
<dbReference type="Proteomes" id="UP001370348">
    <property type="component" value="Chromosome"/>
</dbReference>
<evidence type="ECO:0000313" key="7">
    <source>
        <dbReference type="EMBL" id="WXB14394.1"/>
    </source>
</evidence>
<dbReference type="InterPro" id="IPR020613">
    <property type="entry name" value="Thiolase_CS"/>
</dbReference>
<sequence>MATANGNGNGKGRGERIAIVSGLRTPFAKSQTAYRDLSALDLGKIVVAELLARAELSPKEVGLCVYGQVLPSISAPNIAREIVLGTAMPKDIQAFSVSRACATSFQSLTSAAEALLAGQHDVAITGGADSASDVPITVSKKLAAALLDANKAKTFGEKLKAFRKLSPGDFLPVPPSLKEPTTGLTMGESAEKMAKEAHISREEQDVFAHRSHSRAAQAWKDGLFAEEVMHVVPAPRYDKPIARDNSVREESSLDAYAKLKPAFDRKFGSITAGNSSPLTDGASALLVMTEQKAKALGYKPLGYLRSWAYAALDPEGWMLMGPSYATPIALDRAGLSLSQMDIVDMHEAFAAQVLCNVQAFSSKKFAEEKLGRSEPIGAIDDAKFNVHGGSISIGHPFAATGARMVTTVLRELKRRGGQFGLATACAAGGLGAAVVLEVGE</sequence>
<evidence type="ECO:0000256" key="4">
    <source>
        <dbReference type="RuleBase" id="RU003557"/>
    </source>
</evidence>
<dbReference type="CDD" id="cd00751">
    <property type="entry name" value="thiolase"/>
    <property type="match status" value="1"/>
</dbReference>
<proteinExistence type="inferred from homology"/>
<dbReference type="Gene3D" id="3.40.47.10">
    <property type="match status" value="1"/>
</dbReference>
<dbReference type="NCBIfam" id="TIGR01930">
    <property type="entry name" value="AcCoA-C-Actrans"/>
    <property type="match status" value="1"/>
</dbReference>
<dbReference type="InterPro" id="IPR020617">
    <property type="entry name" value="Thiolase_C"/>
</dbReference>
<keyword evidence="8" id="KW-1185">Reference proteome</keyword>
<dbReference type="InterPro" id="IPR020615">
    <property type="entry name" value="Thiolase_acyl_enz_int_AS"/>
</dbReference>
<dbReference type="RefSeq" id="WP_394824014.1">
    <property type="nucleotide sequence ID" value="NZ_CP089984.1"/>
</dbReference>
<organism evidence="7 8">
    <name type="scientific">Pendulispora albinea</name>
    <dbReference type="NCBI Taxonomy" id="2741071"/>
    <lineage>
        <taxon>Bacteria</taxon>
        <taxon>Pseudomonadati</taxon>
        <taxon>Myxococcota</taxon>
        <taxon>Myxococcia</taxon>
        <taxon>Myxococcales</taxon>
        <taxon>Sorangiineae</taxon>
        <taxon>Pendulisporaceae</taxon>
        <taxon>Pendulispora</taxon>
    </lineage>
</organism>
<evidence type="ECO:0000259" key="5">
    <source>
        <dbReference type="Pfam" id="PF00108"/>
    </source>
</evidence>
<dbReference type="PANTHER" id="PTHR18919">
    <property type="entry name" value="ACETYL-COA C-ACYLTRANSFERASE"/>
    <property type="match status" value="1"/>
</dbReference>
<dbReference type="EMBL" id="CP089984">
    <property type="protein sequence ID" value="WXB14394.1"/>
    <property type="molecule type" value="Genomic_DNA"/>
</dbReference>